<feature type="transmembrane region" description="Helical" evidence="1">
    <location>
        <begin position="127"/>
        <end position="152"/>
    </location>
</feature>
<keyword evidence="1" id="KW-1133">Transmembrane helix</keyword>
<name>K2FCD1_9BACT</name>
<evidence type="ECO:0000313" key="2">
    <source>
        <dbReference type="EMBL" id="EKE28701.1"/>
    </source>
</evidence>
<sequence>MLNIAINTFRELARNKILYLILFFWVLLIMFSLALASLSMWQTDKIIIDFWLAMIEVFWLVSVIFIWSQLIFKEIEWKTIYLILSKPISRYQFILGKFLGFSMILACIIFFQSVIFGWLLLYSKTALIYLIPVAIMFIYLKLLVLFAIILFFSTFISSILSIVLTMLVYIISHSLTSIIDMAVHAKSMALLNMGKLCYIIFPNFEALNIKNTIMSTVSIGFEYIALNMLYAVIYLVLILGFTIIIFNRKTFES</sequence>
<dbReference type="PANTHER" id="PTHR43471">
    <property type="entry name" value="ABC TRANSPORTER PERMEASE"/>
    <property type="match status" value="1"/>
</dbReference>
<dbReference type="PANTHER" id="PTHR43471:SF10">
    <property type="entry name" value="SLL1107 PROTEIN"/>
    <property type="match status" value="1"/>
</dbReference>
<proteinExistence type="predicted"/>
<reference evidence="2" key="1">
    <citation type="journal article" date="2012" name="Science">
        <title>Fermentation, hydrogen, and sulfur metabolism in multiple uncultivated bacterial phyla.</title>
        <authorList>
            <person name="Wrighton K.C."/>
            <person name="Thomas B.C."/>
            <person name="Sharon I."/>
            <person name="Miller C.S."/>
            <person name="Castelle C.J."/>
            <person name="VerBerkmoes N.C."/>
            <person name="Wilkins M.J."/>
            <person name="Hettich R.L."/>
            <person name="Lipton M.S."/>
            <person name="Williams K.H."/>
            <person name="Long P.E."/>
            <person name="Banfield J.F."/>
        </authorList>
    </citation>
    <scope>NUCLEOTIDE SEQUENCE [LARGE SCALE GENOMIC DNA]</scope>
</reference>
<feature type="transmembrane region" description="Helical" evidence="1">
    <location>
        <begin position="159"/>
        <end position="183"/>
    </location>
</feature>
<feature type="transmembrane region" description="Helical" evidence="1">
    <location>
        <begin position="224"/>
        <end position="246"/>
    </location>
</feature>
<feature type="transmembrane region" description="Helical" evidence="1">
    <location>
        <begin position="17"/>
        <end position="38"/>
    </location>
</feature>
<comment type="caution">
    <text evidence="2">The sequence shown here is derived from an EMBL/GenBank/DDBJ whole genome shotgun (WGS) entry which is preliminary data.</text>
</comment>
<gene>
    <name evidence="2" type="ORF">ACD_3C00026G0002</name>
</gene>
<accession>K2FCD1</accession>
<feature type="transmembrane region" description="Helical" evidence="1">
    <location>
        <begin position="93"/>
        <end position="121"/>
    </location>
</feature>
<keyword evidence="1" id="KW-0472">Membrane</keyword>
<feature type="transmembrane region" description="Helical" evidence="1">
    <location>
        <begin position="50"/>
        <end position="72"/>
    </location>
</feature>
<evidence type="ECO:0000256" key="1">
    <source>
        <dbReference type="SAM" id="Phobius"/>
    </source>
</evidence>
<protein>
    <submittedName>
        <fullName evidence="2">Type IV pilus biogenesis protein PilI-like protein</fullName>
    </submittedName>
</protein>
<keyword evidence="1" id="KW-0812">Transmembrane</keyword>
<dbReference type="AlphaFoldDB" id="K2FCD1"/>
<dbReference type="EMBL" id="AMFJ01000300">
    <property type="protein sequence ID" value="EKE28701.1"/>
    <property type="molecule type" value="Genomic_DNA"/>
</dbReference>
<organism evidence="2">
    <name type="scientific">uncultured bacterium</name>
    <name type="common">gcode 4</name>
    <dbReference type="NCBI Taxonomy" id="1234023"/>
    <lineage>
        <taxon>Bacteria</taxon>
        <taxon>environmental samples</taxon>
    </lineage>
</organism>